<evidence type="ECO:0000313" key="4">
    <source>
        <dbReference type="Proteomes" id="UP000711047"/>
    </source>
</evidence>
<dbReference type="RefSeq" id="WP_173140237.1">
    <property type="nucleotide sequence ID" value="NZ_CP073365.1"/>
</dbReference>
<dbReference type="Pfam" id="PF00132">
    <property type="entry name" value="Hexapep"/>
    <property type="match status" value="1"/>
</dbReference>
<protein>
    <submittedName>
        <fullName evidence="3">Transferase</fullName>
    </submittedName>
</protein>
<dbReference type="PROSITE" id="PS00101">
    <property type="entry name" value="HEXAPEP_TRANSFERASES"/>
    <property type="match status" value="1"/>
</dbReference>
<dbReference type="Proteomes" id="UP000711047">
    <property type="component" value="Unassembled WGS sequence"/>
</dbReference>
<evidence type="ECO:0000256" key="1">
    <source>
        <dbReference type="ARBA" id="ARBA00022679"/>
    </source>
</evidence>
<name>A0ABX2DX63_9BACL</name>
<dbReference type="InterPro" id="IPR018357">
    <property type="entry name" value="Hexapep_transf_CS"/>
</dbReference>
<comment type="caution">
    <text evidence="3">The sequence shown here is derived from an EMBL/GenBank/DDBJ whole genome shotgun (WGS) entry which is preliminary data.</text>
</comment>
<proteinExistence type="predicted"/>
<dbReference type="InterPro" id="IPR001451">
    <property type="entry name" value="Hexapep"/>
</dbReference>
<accession>A0ABX2DX63</accession>
<dbReference type="InterPro" id="IPR011004">
    <property type="entry name" value="Trimer_LpxA-like_sf"/>
</dbReference>
<keyword evidence="1 3" id="KW-0808">Transferase</keyword>
<reference evidence="3 4" key="1">
    <citation type="submission" date="2020-05" db="EMBL/GenBank/DDBJ databases">
        <title>Paenibacillus glebae, sp. nov., Paenibacillus humi sp. nov., Paenibacillus pedi sp. nov., Paenibacillus terrestris sp. nov. and Paenibacillus terricola sp. nov., isolated from a forest top soil sample.</title>
        <authorList>
            <person name="Qi S."/>
            <person name="Carlier A."/>
            <person name="Cnockaert M."/>
            <person name="Vandamme P."/>
        </authorList>
    </citation>
    <scope>NUCLEOTIDE SEQUENCE [LARGE SCALE GENOMIC DNA]</scope>
    <source>
        <strain evidence="3 4">LMG 29502</strain>
    </source>
</reference>
<keyword evidence="4" id="KW-1185">Reference proteome</keyword>
<dbReference type="PANTHER" id="PTHR23416">
    <property type="entry name" value="SIALIC ACID SYNTHASE-RELATED"/>
    <property type="match status" value="1"/>
</dbReference>
<keyword evidence="2" id="KW-0677">Repeat</keyword>
<dbReference type="SUPFAM" id="SSF51161">
    <property type="entry name" value="Trimeric LpxA-like enzymes"/>
    <property type="match status" value="1"/>
</dbReference>
<dbReference type="InterPro" id="IPR051159">
    <property type="entry name" value="Hexapeptide_acetyltransf"/>
</dbReference>
<evidence type="ECO:0000256" key="2">
    <source>
        <dbReference type="ARBA" id="ARBA00022737"/>
    </source>
</evidence>
<dbReference type="Gene3D" id="2.160.10.10">
    <property type="entry name" value="Hexapeptide repeat proteins"/>
    <property type="match status" value="2"/>
</dbReference>
<organism evidence="3 4">
    <name type="scientific">Paenibacillus tritici</name>
    <dbReference type="NCBI Taxonomy" id="1873425"/>
    <lineage>
        <taxon>Bacteria</taxon>
        <taxon>Bacillati</taxon>
        <taxon>Bacillota</taxon>
        <taxon>Bacilli</taxon>
        <taxon>Bacillales</taxon>
        <taxon>Paenibacillaceae</taxon>
        <taxon>Paenibacillus</taxon>
    </lineage>
</organism>
<dbReference type="PANTHER" id="PTHR23416:SF78">
    <property type="entry name" value="LIPOPOLYSACCHARIDE BIOSYNTHESIS O-ACETYL TRANSFERASE WBBJ-RELATED"/>
    <property type="match status" value="1"/>
</dbReference>
<sequence>MKQWKSEGSGEINRRLLGSCGDNVIFEDGVRIFHPENVHLGDNVYIGHNTILKGYYKHELRIGSHSWIGPGCFLHGAGGLYIGEYSGIGPAVRIHGATHIEGEEPEAPMVFAPLTFTSIQIEENCNIGIGATILGGVTIGAHSRIGAGAVVSRTVPAYSVAVGIPAKVIRHRNQGTADTMK</sequence>
<evidence type="ECO:0000313" key="3">
    <source>
        <dbReference type="EMBL" id="NQX49290.1"/>
    </source>
</evidence>
<dbReference type="GO" id="GO:0016740">
    <property type="term" value="F:transferase activity"/>
    <property type="evidence" value="ECO:0007669"/>
    <property type="project" value="UniProtKB-KW"/>
</dbReference>
<gene>
    <name evidence="3" type="ORF">HQN87_28625</name>
</gene>
<dbReference type="EMBL" id="JABMKX010000023">
    <property type="protein sequence ID" value="NQX49290.1"/>
    <property type="molecule type" value="Genomic_DNA"/>
</dbReference>